<evidence type="ECO:0000256" key="3">
    <source>
        <dbReference type="ARBA" id="ARBA00023163"/>
    </source>
</evidence>
<dbReference type="PANTHER" id="PTHR47504">
    <property type="entry name" value="RIGHT ORIGIN-BINDING PROTEIN"/>
    <property type="match status" value="1"/>
</dbReference>
<dbReference type="InterPro" id="IPR020449">
    <property type="entry name" value="Tscrpt_reg_AraC-type_HTH"/>
</dbReference>
<gene>
    <name evidence="5" type="ORF">DW099_00900</name>
</gene>
<dbReference type="PANTHER" id="PTHR47504:SF5">
    <property type="entry name" value="RIGHT ORIGIN-BINDING PROTEIN"/>
    <property type="match status" value="1"/>
</dbReference>
<dbReference type="EMBL" id="QRMS01000001">
    <property type="protein sequence ID" value="RHJ89162.1"/>
    <property type="molecule type" value="Genomic_DNA"/>
</dbReference>
<dbReference type="SMART" id="SM00342">
    <property type="entry name" value="HTH_ARAC"/>
    <property type="match status" value="1"/>
</dbReference>
<evidence type="ECO:0000259" key="4">
    <source>
        <dbReference type="PROSITE" id="PS01124"/>
    </source>
</evidence>
<evidence type="ECO:0000256" key="1">
    <source>
        <dbReference type="ARBA" id="ARBA00023015"/>
    </source>
</evidence>
<dbReference type="PROSITE" id="PS00041">
    <property type="entry name" value="HTH_ARAC_FAMILY_1"/>
    <property type="match status" value="1"/>
</dbReference>
<dbReference type="InterPro" id="IPR018060">
    <property type="entry name" value="HTH_AraC"/>
</dbReference>
<dbReference type="GO" id="GO:0043565">
    <property type="term" value="F:sequence-specific DNA binding"/>
    <property type="evidence" value="ECO:0007669"/>
    <property type="project" value="InterPro"/>
</dbReference>
<dbReference type="AlphaFoldDB" id="A0A415E5W0"/>
<dbReference type="GO" id="GO:0003700">
    <property type="term" value="F:DNA-binding transcription factor activity"/>
    <property type="evidence" value="ECO:0007669"/>
    <property type="project" value="InterPro"/>
</dbReference>
<protein>
    <submittedName>
        <fullName evidence="5">AraC family transcriptional regulator</fullName>
    </submittedName>
</protein>
<keyword evidence="6" id="KW-1185">Reference proteome</keyword>
<dbReference type="PRINTS" id="PR00032">
    <property type="entry name" value="HTHARAC"/>
</dbReference>
<dbReference type="OrthoDB" id="8365150at2"/>
<dbReference type="Pfam" id="PF12833">
    <property type="entry name" value="HTH_18"/>
    <property type="match status" value="1"/>
</dbReference>
<evidence type="ECO:0000313" key="5">
    <source>
        <dbReference type="EMBL" id="RHJ89162.1"/>
    </source>
</evidence>
<evidence type="ECO:0000256" key="2">
    <source>
        <dbReference type="ARBA" id="ARBA00023125"/>
    </source>
</evidence>
<keyword evidence="2" id="KW-0238">DNA-binding</keyword>
<dbReference type="InterPro" id="IPR009057">
    <property type="entry name" value="Homeodomain-like_sf"/>
</dbReference>
<comment type="caution">
    <text evidence="5">The sequence shown here is derived from an EMBL/GenBank/DDBJ whole genome shotgun (WGS) entry which is preliminary data.</text>
</comment>
<keyword evidence="1" id="KW-0805">Transcription regulation</keyword>
<dbReference type="STRING" id="1776384.GCA_900086585_02455"/>
<sequence>MENKKTIEKIIEYIEDNLDNQLNLDDIAKEAAYSKFHLNRVFLECVGCTIYQYIQRRRLTVAAEKLVYTKKPIIEIAYEANYSSQESFTYAFRQLYGWPPQEYRNQKVYIPKLNKAELNCKLVMRYHPTMKCEVNAA</sequence>
<dbReference type="InterPro" id="IPR050959">
    <property type="entry name" value="MarA-like"/>
</dbReference>
<proteinExistence type="predicted"/>
<name>A0A415E5W0_9FIRM</name>
<dbReference type="Gene3D" id="1.10.10.60">
    <property type="entry name" value="Homeodomain-like"/>
    <property type="match status" value="2"/>
</dbReference>
<dbReference type="PROSITE" id="PS01124">
    <property type="entry name" value="HTH_ARAC_FAMILY_2"/>
    <property type="match status" value="1"/>
</dbReference>
<dbReference type="Proteomes" id="UP000284841">
    <property type="component" value="Unassembled WGS sequence"/>
</dbReference>
<accession>A0A415E5W0</accession>
<reference evidence="5 6" key="1">
    <citation type="submission" date="2018-08" db="EMBL/GenBank/DDBJ databases">
        <title>A genome reference for cultivated species of the human gut microbiota.</title>
        <authorList>
            <person name="Zou Y."/>
            <person name="Xue W."/>
            <person name="Luo G."/>
        </authorList>
    </citation>
    <scope>NUCLEOTIDE SEQUENCE [LARGE SCALE GENOMIC DNA]</scope>
    <source>
        <strain evidence="5 6">AM07-24</strain>
    </source>
</reference>
<keyword evidence="3" id="KW-0804">Transcription</keyword>
<dbReference type="InterPro" id="IPR018062">
    <property type="entry name" value="HTH_AraC-typ_CS"/>
</dbReference>
<evidence type="ECO:0000313" key="6">
    <source>
        <dbReference type="Proteomes" id="UP000284841"/>
    </source>
</evidence>
<dbReference type="SUPFAM" id="SSF46689">
    <property type="entry name" value="Homeodomain-like"/>
    <property type="match status" value="2"/>
</dbReference>
<feature type="domain" description="HTH araC/xylS-type" evidence="4">
    <location>
        <begin position="8"/>
        <end position="106"/>
    </location>
</feature>
<organism evidence="5 6">
    <name type="scientific">Emergencia timonensis</name>
    <dbReference type="NCBI Taxonomy" id="1776384"/>
    <lineage>
        <taxon>Bacteria</taxon>
        <taxon>Bacillati</taxon>
        <taxon>Bacillota</taxon>
        <taxon>Clostridia</taxon>
        <taxon>Peptostreptococcales</taxon>
        <taxon>Anaerovoracaceae</taxon>
        <taxon>Emergencia</taxon>
    </lineage>
</organism>
<dbReference type="RefSeq" id="WP_118333264.1">
    <property type="nucleotide sequence ID" value="NZ_AP025567.1"/>
</dbReference>